<accession>A0A7I8JAY5</accession>
<dbReference type="SUPFAM" id="SSF52172">
    <property type="entry name" value="CheY-like"/>
    <property type="match status" value="1"/>
</dbReference>
<organism evidence="4">
    <name type="scientific">Spirodela intermedia</name>
    <name type="common">Intermediate duckweed</name>
    <dbReference type="NCBI Taxonomy" id="51605"/>
    <lineage>
        <taxon>Eukaryota</taxon>
        <taxon>Viridiplantae</taxon>
        <taxon>Streptophyta</taxon>
        <taxon>Embryophyta</taxon>
        <taxon>Tracheophyta</taxon>
        <taxon>Spermatophyta</taxon>
        <taxon>Magnoliopsida</taxon>
        <taxon>Liliopsida</taxon>
        <taxon>Araceae</taxon>
        <taxon>Lemnoideae</taxon>
        <taxon>Spirodela</taxon>
    </lineage>
</organism>
<keyword evidence="2" id="KW-0597">Phosphoprotein</keyword>
<evidence type="ECO:0000256" key="2">
    <source>
        <dbReference type="PROSITE-ProRule" id="PRU00169"/>
    </source>
</evidence>
<evidence type="ECO:0000259" key="3">
    <source>
        <dbReference type="PROSITE" id="PS50110"/>
    </source>
</evidence>
<protein>
    <recommendedName>
        <fullName evidence="3">Response regulatory domain-containing protein</fullName>
    </recommendedName>
</protein>
<evidence type="ECO:0000256" key="1">
    <source>
        <dbReference type="ARBA" id="ARBA00023012"/>
    </source>
</evidence>
<reference evidence="4 5" key="1">
    <citation type="submission" date="2019-12" db="EMBL/GenBank/DDBJ databases">
        <authorList>
            <person name="Scholz U."/>
            <person name="Mascher M."/>
            <person name="Fiebig A."/>
        </authorList>
    </citation>
    <scope>NUCLEOTIDE SEQUENCE</scope>
</reference>
<proteinExistence type="predicted"/>
<dbReference type="Proteomes" id="UP001189122">
    <property type="component" value="Unassembled WGS sequence"/>
</dbReference>
<dbReference type="InterPro" id="IPR001789">
    <property type="entry name" value="Sig_transdc_resp-reg_receiver"/>
</dbReference>
<name>A0A7I8JAY5_SPIIN</name>
<feature type="modified residue" description="4-aspartylphosphate" evidence="2">
    <location>
        <position position="75"/>
    </location>
</feature>
<dbReference type="InterPro" id="IPR045279">
    <property type="entry name" value="ARR-like"/>
</dbReference>
<keyword evidence="5" id="KW-1185">Reference proteome</keyword>
<gene>
    <name evidence="4" type="ORF">SI7747_10013025</name>
</gene>
<dbReference type="SMART" id="SM00448">
    <property type="entry name" value="REC"/>
    <property type="match status" value="1"/>
</dbReference>
<dbReference type="PANTHER" id="PTHR43874:SF147">
    <property type="entry name" value="TYPE-A RESPONSE REGULATOR"/>
    <property type="match status" value="1"/>
</dbReference>
<dbReference type="Pfam" id="PF00072">
    <property type="entry name" value="Response_reg"/>
    <property type="match status" value="1"/>
</dbReference>
<dbReference type="EMBL" id="LR743597">
    <property type="protein sequence ID" value="CAA2627372.1"/>
    <property type="molecule type" value="Genomic_DNA"/>
</dbReference>
<dbReference type="GO" id="GO:0009736">
    <property type="term" value="P:cytokinin-activated signaling pathway"/>
    <property type="evidence" value="ECO:0007669"/>
    <property type="project" value="InterPro"/>
</dbReference>
<dbReference type="CDD" id="cd17581">
    <property type="entry name" value="REC_typeA_ARR"/>
    <property type="match status" value="1"/>
</dbReference>
<sequence>MSAIRGCKGEAAAELHVLAVDDSSVDRRLIERLLRASSYRVTTVDSGKRALELLGLGKENNTSSKGPKVNMIITDYCMPGMTGYDLLKVVKESSALREIPVVIVSSENEGAEDFLLKPLRPADVSRLRSRIGGSTS</sequence>
<evidence type="ECO:0000313" key="5">
    <source>
        <dbReference type="Proteomes" id="UP001189122"/>
    </source>
</evidence>
<dbReference type="EMBL" id="CACRZD030000010">
    <property type="protein sequence ID" value="CAA6666632.1"/>
    <property type="molecule type" value="Genomic_DNA"/>
</dbReference>
<feature type="domain" description="Response regulatory" evidence="3">
    <location>
        <begin position="16"/>
        <end position="132"/>
    </location>
</feature>
<evidence type="ECO:0000313" key="4">
    <source>
        <dbReference type="EMBL" id="CAA2627372.1"/>
    </source>
</evidence>
<dbReference type="PANTHER" id="PTHR43874">
    <property type="entry name" value="TWO-COMPONENT RESPONSE REGULATOR"/>
    <property type="match status" value="1"/>
</dbReference>
<dbReference type="AlphaFoldDB" id="A0A7I8JAY5"/>
<dbReference type="Gene3D" id="3.40.50.2300">
    <property type="match status" value="1"/>
</dbReference>
<dbReference type="PROSITE" id="PS50110">
    <property type="entry name" value="RESPONSE_REGULATORY"/>
    <property type="match status" value="1"/>
</dbReference>
<keyword evidence="1" id="KW-0902">Two-component regulatory system</keyword>
<dbReference type="InterPro" id="IPR011006">
    <property type="entry name" value="CheY-like_superfamily"/>
</dbReference>
<dbReference type="GO" id="GO:0000160">
    <property type="term" value="P:phosphorelay signal transduction system"/>
    <property type="evidence" value="ECO:0007669"/>
    <property type="project" value="UniProtKB-KW"/>
</dbReference>